<dbReference type="FunFam" id="1.10.10.10:FF:000058">
    <property type="entry name" value="DNA-binding response OmpR family regulator"/>
    <property type="match status" value="1"/>
</dbReference>
<dbReference type="CDD" id="cd00383">
    <property type="entry name" value="trans_reg_C"/>
    <property type="match status" value="1"/>
</dbReference>
<reference evidence="10 11" key="1">
    <citation type="journal article" date="2024" name="Microbiology">
        <title>Methylomarinum rosea sp. nov., a novel halophilic methanotrophic bacterium from the hypersaline Lake Elton.</title>
        <authorList>
            <person name="Suleimanov R.Z."/>
            <person name="Oshkin I.Y."/>
            <person name="Danilova O.V."/>
            <person name="Suzina N.E."/>
            <person name="Dedysh S.N."/>
        </authorList>
    </citation>
    <scope>NUCLEOTIDE SEQUENCE [LARGE SCALE GENOMIC DNA]</scope>
    <source>
        <strain evidence="10 11">Ch1-1</strain>
    </source>
</reference>
<dbReference type="InterPro" id="IPR039420">
    <property type="entry name" value="WalR-like"/>
</dbReference>
<keyword evidence="11" id="KW-1185">Reference proteome</keyword>
<evidence type="ECO:0000313" key="11">
    <source>
        <dbReference type="Proteomes" id="UP001225378"/>
    </source>
</evidence>
<dbReference type="InterPro" id="IPR001867">
    <property type="entry name" value="OmpR/PhoB-type_DNA-bd"/>
</dbReference>
<dbReference type="GO" id="GO:0032993">
    <property type="term" value="C:protein-DNA complex"/>
    <property type="evidence" value="ECO:0007669"/>
    <property type="project" value="TreeGrafter"/>
</dbReference>
<dbReference type="InterPro" id="IPR036388">
    <property type="entry name" value="WH-like_DNA-bd_sf"/>
</dbReference>
<dbReference type="SUPFAM" id="SSF52172">
    <property type="entry name" value="CheY-like"/>
    <property type="match status" value="1"/>
</dbReference>
<dbReference type="KEGG" id="mech:Q9L42_009540"/>
<dbReference type="InterPro" id="IPR001789">
    <property type="entry name" value="Sig_transdc_resp-reg_receiver"/>
</dbReference>
<dbReference type="Gene3D" id="6.10.250.690">
    <property type="match status" value="1"/>
</dbReference>
<dbReference type="SMART" id="SM00862">
    <property type="entry name" value="Trans_reg_C"/>
    <property type="match status" value="1"/>
</dbReference>
<accession>A0AAU7NZ85</accession>
<evidence type="ECO:0000256" key="3">
    <source>
        <dbReference type="ARBA" id="ARBA00023015"/>
    </source>
</evidence>
<dbReference type="SMART" id="SM00448">
    <property type="entry name" value="REC"/>
    <property type="match status" value="1"/>
</dbReference>
<dbReference type="PANTHER" id="PTHR48111">
    <property type="entry name" value="REGULATOR OF RPOS"/>
    <property type="match status" value="1"/>
</dbReference>
<keyword evidence="4 7" id="KW-0238">DNA-binding</keyword>
<proteinExistence type="predicted"/>
<dbReference type="Gene3D" id="3.40.50.2300">
    <property type="match status" value="1"/>
</dbReference>
<feature type="domain" description="OmpR/PhoB-type" evidence="9">
    <location>
        <begin position="126"/>
        <end position="223"/>
    </location>
</feature>
<feature type="modified residue" description="4-aspartylphosphate" evidence="6">
    <location>
        <position position="51"/>
    </location>
</feature>
<dbReference type="GO" id="GO:0006355">
    <property type="term" value="P:regulation of DNA-templated transcription"/>
    <property type="evidence" value="ECO:0007669"/>
    <property type="project" value="InterPro"/>
</dbReference>
<dbReference type="Pfam" id="PF00486">
    <property type="entry name" value="Trans_reg_C"/>
    <property type="match status" value="1"/>
</dbReference>
<feature type="DNA-binding region" description="OmpR/PhoB-type" evidence="7">
    <location>
        <begin position="126"/>
        <end position="223"/>
    </location>
</feature>
<organism evidence="10 11">
    <name type="scientific">Methylomarinum roseum</name>
    <dbReference type="NCBI Taxonomy" id="3067653"/>
    <lineage>
        <taxon>Bacteria</taxon>
        <taxon>Pseudomonadati</taxon>
        <taxon>Pseudomonadota</taxon>
        <taxon>Gammaproteobacteria</taxon>
        <taxon>Methylococcales</taxon>
        <taxon>Methylococcaceae</taxon>
        <taxon>Methylomarinum</taxon>
    </lineage>
</organism>
<dbReference type="GO" id="GO:0005829">
    <property type="term" value="C:cytosol"/>
    <property type="evidence" value="ECO:0007669"/>
    <property type="project" value="TreeGrafter"/>
</dbReference>
<evidence type="ECO:0000256" key="4">
    <source>
        <dbReference type="ARBA" id="ARBA00023125"/>
    </source>
</evidence>
<dbReference type="PROSITE" id="PS50110">
    <property type="entry name" value="RESPONSE_REGULATORY"/>
    <property type="match status" value="1"/>
</dbReference>
<evidence type="ECO:0000256" key="6">
    <source>
        <dbReference type="PROSITE-ProRule" id="PRU00169"/>
    </source>
</evidence>
<sequence>MRLLIIEDNQDLALELADYFEDQGNVIDCASDGVTGLHLAVINVYDVLILDLSLPGMDGLELCRRLREDAGKWLPVLMLTARDTLDDRIRGFEHGADDYLVKPFSLKELQLRVQALARRGAGSRQAQVLHCDDLRLNVETREVSRGGKEIELTVIEFQILELLMRRSPKVVSRNEMTAKIWGDHPPDADVLKVHIHHLRNAIDKPFAEQLLHTVRGVGYKLQSEHALPSES</sequence>
<keyword evidence="5" id="KW-0804">Transcription</keyword>
<dbReference type="GO" id="GO:0000156">
    <property type="term" value="F:phosphorelay response regulator activity"/>
    <property type="evidence" value="ECO:0007669"/>
    <property type="project" value="TreeGrafter"/>
</dbReference>
<dbReference type="GO" id="GO:0000976">
    <property type="term" value="F:transcription cis-regulatory region binding"/>
    <property type="evidence" value="ECO:0007669"/>
    <property type="project" value="TreeGrafter"/>
</dbReference>
<keyword evidence="3" id="KW-0805">Transcription regulation</keyword>
<feature type="domain" description="Response regulatory" evidence="8">
    <location>
        <begin position="2"/>
        <end position="117"/>
    </location>
</feature>
<evidence type="ECO:0000259" key="8">
    <source>
        <dbReference type="PROSITE" id="PS50110"/>
    </source>
</evidence>
<dbReference type="Gene3D" id="1.10.10.10">
    <property type="entry name" value="Winged helix-like DNA-binding domain superfamily/Winged helix DNA-binding domain"/>
    <property type="match status" value="1"/>
</dbReference>
<dbReference type="RefSeq" id="WP_305910245.1">
    <property type="nucleotide sequence ID" value="NZ_CP157743.1"/>
</dbReference>
<evidence type="ECO:0000259" key="9">
    <source>
        <dbReference type="PROSITE" id="PS51755"/>
    </source>
</evidence>
<dbReference type="PROSITE" id="PS51755">
    <property type="entry name" value="OMPR_PHOB"/>
    <property type="match status" value="1"/>
</dbReference>
<keyword evidence="2" id="KW-0902">Two-component regulatory system</keyword>
<dbReference type="CDD" id="cd19935">
    <property type="entry name" value="REC_OmpR_CusR-like"/>
    <property type="match status" value="1"/>
</dbReference>
<dbReference type="Proteomes" id="UP001225378">
    <property type="component" value="Chromosome"/>
</dbReference>
<evidence type="ECO:0000313" key="10">
    <source>
        <dbReference type="EMBL" id="XBS22351.1"/>
    </source>
</evidence>
<evidence type="ECO:0000256" key="1">
    <source>
        <dbReference type="ARBA" id="ARBA00022553"/>
    </source>
</evidence>
<evidence type="ECO:0000256" key="7">
    <source>
        <dbReference type="PROSITE-ProRule" id="PRU01091"/>
    </source>
</evidence>
<dbReference type="EMBL" id="CP157743">
    <property type="protein sequence ID" value="XBS22351.1"/>
    <property type="molecule type" value="Genomic_DNA"/>
</dbReference>
<gene>
    <name evidence="10" type="ORF">Q9L42_009540</name>
</gene>
<dbReference type="InterPro" id="IPR011006">
    <property type="entry name" value="CheY-like_superfamily"/>
</dbReference>
<dbReference type="AlphaFoldDB" id="A0AAU7NZ85"/>
<name>A0AAU7NZ85_9GAMM</name>
<dbReference type="Pfam" id="PF00072">
    <property type="entry name" value="Response_reg"/>
    <property type="match status" value="1"/>
</dbReference>
<evidence type="ECO:0000256" key="2">
    <source>
        <dbReference type="ARBA" id="ARBA00023012"/>
    </source>
</evidence>
<evidence type="ECO:0000256" key="5">
    <source>
        <dbReference type="ARBA" id="ARBA00023163"/>
    </source>
</evidence>
<protein>
    <submittedName>
        <fullName evidence="10">Response regulator transcription factor</fullName>
    </submittedName>
</protein>
<dbReference type="PANTHER" id="PTHR48111:SF22">
    <property type="entry name" value="REGULATOR OF RPOS"/>
    <property type="match status" value="1"/>
</dbReference>
<keyword evidence="1 6" id="KW-0597">Phosphoprotein</keyword>